<reference evidence="5 6" key="1">
    <citation type="submission" date="2016-11" db="EMBL/GenBank/DDBJ databases">
        <title>Comparative genomics of co-occurring bacteria in distinct bioleaching systems unravels niche-specific adaptation.</title>
        <authorList>
            <person name="Zhang X."/>
            <person name="Liu X."/>
            <person name="Yin H."/>
        </authorList>
    </citation>
    <scope>NUCLEOTIDE SEQUENCE [LARGE SCALE GENOMIC DNA]</scope>
    <source>
        <strain evidence="5 6">DX</strain>
    </source>
</reference>
<dbReference type="GO" id="GO:0009307">
    <property type="term" value="P:DNA restriction-modification system"/>
    <property type="evidence" value="ECO:0007669"/>
    <property type="project" value="UniProtKB-KW"/>
</dbReference>
<comment type="caution">
    <text evidence="5">The sequence shown here is derived from an EMBL/GenBank/DDBJ whole genome shotgun (WGS) entry which is preliminary data.</text>
</comment>
<dbReference type="Pfam" id="PF01420">
    <property type="entry name" value="Methylase_S"/>
    <property type="match status" value="2"/>
</dbReference>
<dbReference type="InterPro" id="IPR000055">
    <property type="entry name" value="Restrct_endonuc_typeI_TRD"/>
</dbReference>
<keyword evidence="2" id="KW-0680">Restriction system</keyword>
<sequence>MNQSPWPPYPKYKDSGVEWLGKVPEHWEVKKIRNISTSLDHKRIPLNAEQRAEKQGNIPYWGANSIVDYINELIFDETLVLLGEDGAPFFEKDKPVAFLSIGPIWPNNHIHVLRINSTADPGFVKYSLNSVDYSNFVDGSTRDKLTQSKMNNIQLSFPPLSEQLAIVSFLDQETSRIDALISEKERLISLLQEYRQTLISHTVIKGLDPNVKMKDSGVEWLGEVPEHWEILRLKRVLESLEYGISESLSTDGEIPILRMSNIYDGKIFWDDLKFVDSVEDSLYLQNGDLLFNRTNSLDLVGKVGLFEENRTFKTVSFASYLVRLRPNNRANSKYLDYLLNIPSFLSEARSNAIPSIGQANLNPTRYSHLLVAVPPLEEQQNINDLLDQETSRIDTLISESRTFIDLLKEYRSSLITAAVTGKIDVRGFTPLGSEKKTTDE</sequence>
<organism evidence="5 6">
    <name type="scientific">Leptospirillum ferriphilum</name>
    <dbReference type="NCBI Taxonomy" id="178606"/>
    <lineage>
        <taxon>Bacteria</taxon>
        <taxon>Pseudomonadati</taxon>
        <taxon>Nitrospirota</taxon>
        <taxon>Nitrospiria</taxon>
        <taxon>Nitrospirales</taxon>
        <taxon>Nitrospiraceae</taxon>
        <taxon>Leptospirillum</taxon>
    </lineage>
</organism>
<accession>A0A1V3SUR8</accession>
<feature type="domain" description="Type I restriction modification DNA specificity" evidence="4">
    <location>
        <begin position="225"/>
        <end position="391"/>
    </location>
</feature>
<dbReference type="Gene3D" id="1.10.287.1120">
    <property type="entry name" value="Bipartite methylase S protein"/>
    <property type="match status" value="1"/>
</dbReference>
<dbReference type="InterPro" id="IPR044946">
    <property type="entry name" value="Restrct_endonuc_typeI_TRD_sf"/>
</dbReference>
<evidence type="ECO:0000313" key="6">
    <source>
        <dbReference type="Proteomes" id="UP000188586"/>
    </source>
</evidence>
<dbReference type="Gene3D" id="3.90.220.20">
    <property type="entry name" value="DNA methylase specificity domains"/>
    <property type="match status" value="2"/>
</dbReference>
<dbReference type="GO" id="GO:0003677">
    <property type="term" value="F:DNA binding"/>
    <property type="evidence" value="ECO:0007669"/>
    <property type="project" value="UniProtKB-KW"/>
</dbReference>
<dbReference type="CDD" id="cd17262">
    <property type="entry name" value="RMtype1_S_Aco12261I-TRD2-CR2"/>
    <property type="match status" value="1"/>
</dbReference>
<evidence type="ECO:0000313" key="5">
    <source>
        <dbReference type="EMBL" id="OOH72421.1"/>
    </source>
</evidence>
<dbReference type="EMBL" id="MPOJ01000012">
    <property type="protein sequence ID" value="OOH72421.1"/>
    <property type="molecule type" value="Genomic_DNA"/>
</dbReference>
<dbReference type="Proteomes" id="UP000188586">
    <property type="component" value="Unassembled WGS sequence"/>
</dbReference>
<evidence type="ECO:0000256" key="3">
    <source>
        <dbReference type="ARBA" id="ARBA00023125"/>
    </source>
</evidence>
<evidence type="ECO:0000259" key="4">
    <source>
        <dbReference type="Pfam" id="PF01420"/>
    </source>
</evidence>
<gene>
    <name evidence="5" type="ORF">BOX24_06885</name>
</gene>
<name>A0A1V3SUR8_9BACT</name>
<keyword evidence="3" id="KW-0238">DNA-binding</keyword>
<dbReference type="PANTHER" id="PTHR43140">
    <property type="entry name" value="TYPE-1 RESTRICTION ENZYME ECOKI SPECIFICITY PROTEIN"/>
    <property type="match status" value="1"/>
</dbReference>
<dbReference type="InterPro" id="IPR051212">
    <property type="entry name" value="Type-I_RE_S_subunit"/>
</dbReference>
<dbReference type="RefSeq" id="WP_179108902.1">
    <property type="nucleotide sequence ID" value="NZ_MPOJ01000012.1"/>
</dbReference>
<proteinExistence type="inferred from homology"/>
<feature type="domain" description="Type I restriction modification DNA specificity" evidence="4">
    <location>
        <begin position="24"/>
        <end position="179"/>
    </location>
</feature>
<protein>
    <recommendedName>
        <fullName evidence="4">Type I restriction modification DNA specificity domain-containing protein</fullName>
    </recommendedName>
</protein>
<evidence type="ECO:0000256" key="2">
    <source>
        <dbReference type="ARBA" id="ARBA00022747"/>
    </source>
</evidence>
<dbReference type="AlphaFoldDB" id="A0A1V3SUR8"/>
<evidence type="ECO:0000256" key="1">
    <source>
        <dbReference type="ARBA" id="ARBA00010923"/>
    </source>
</evidence>
<comment type="similarity">
    <text evidence="1">Belongs to the type-I restriction system S methylase family.</text>
</comment>
<dbReference type="SUPFAM" id="SSF116734">
    <property type="entry name" value="DNA methylase specificity domain"/>
    <property type="match status" value="2"/>
</dbReference>
<dbReference type="PANTHER" id="PTHR43140:SF1">
    <property type="entry name" value="TYPE I RESTRICTION ENZYME ECOKI SPECIFICITY SUBUNIT"/>
    <property type="match status" value="1"/>
</dbReference>
<dbReference type="CDD" id="cd17524">
    <property type="entry name" value="RMtype1_S_EcoUTORF5051P-TRD2-CR2_like"/>
    <property type="match status" value="1"/>
</dbReference>